<reference evidence="2" key="1">
    <citation type="submission" date="2012-01" db="EMBL/GenBank/DDBJ databases">
        <title>The Genome Sequence of Treponema denticola H-22.</title>
        <authorList>
            <consortium name="The Broad Institute Genome Sequencing Platform"/>
            <person name="Earl A."/>
            <person name="Ward D."/>
            <person name="Feldgarden M."/>
            <person name="Gevers D."/>
            <person name="Blanton J.M."/>
            <person name="Fenno C.J."/>
            <person name="Baranova O.V."/>
            <person name="Mathney J."/>
            <person name="Dewhirst F.E."/>
            <person name="Izard J."/>
            <person name="Young S.K."/>
            <person name="Zeng Q."/>
            <person name="Gargeya S."/>
            <person name="Fitzgerald M."/>
            <person name="Haas B."/>
            <person name="Abouelleil A."/>
            <person name="Alvarado L."/>
            <person name="Arachchi H.M."/>
            <person name="Berlin A."/>
            <person name="Chapman S.B."/>
            <person name="Gearin G."/>
            <person name="Goldberg J."/>
            <person name="Griggs A."/>
            <person name="Gujja S."/>
            <person name="Hansen M."/>
            <person name="Heiman D."/>
            <person name="Howarth C."/>
            <person name="Larimer J."/>
            <person name="Lui A."/>
            <person name="MacDonald P.J.P."/>
            <person name="McCowen C."/>
            <person name="Montmayeur A."/>
            <person name="Murphy C."/>
            <person name="Neiman D."/>
            <person name="Pearson M."/>
            <person name="Priest M."/>
            <person name="Roberts A."/>
            <person name="Saif S."/>
            <person name="Shea T."/>
            <person name="Sisk P."/>
            <person name="Stolte C."/>
            <person name="Sykes S."/>
            <person name="Wortman J."/>
            <person name="Nusbaum C."/>
            <person name="Birren B."/>
        </authorList>
    </citation>
    <scope>NUCLEOTIDE SEQUENCE [LARGE SCALE GENOMIC DNA]</scope>
    <source>
        <strain evidence="2">H-22</strain>
    </source>
</reference>
<evidence type="ECO:0000259" key="1">
    <source>
        <dbReference type="SMART" id="SM00955"/>
    </source>
</evidence>
<dbReference type="InterPro" id="IPR050180">
    <property type="entry name" value="RNR_Ribonuclease"/>
</dbReference>
<accession>A0A0E2E7Y3</accession>
<dbReference type="GO" id="GO:0000175">
    <property type="term" value="F:3'-5'-RNA exonuclease activity"/>
    <property type="evidence" value="ECO:0007669"/>
    <property type="project" value="TreeGrafter"/>
</dbReference>
<dbReference type="Pfam" id="PF00773">
    <property type="entry name" value="RNB"/>
    <property type="match status" value="2"/>
</dbReference>
<dbReference type="InterPro" id="IPR012340">
    <property type="entry name" value="NA-bd_OB-fold"/>
</dbReference>
<feature type="domain" description="RNB" evidence="1">
    <location>
        <begin position="243"/>
        <end position="520"/>
    </location>
</feature>
<dbReference type="Proteomes" id="UP000011705">
    <property type="component" value="Chromosome"/>
</dbReference>
<dbReference type="InterPro" id="IPR001900">
    <property type="entry name" value="RNase_II/R"/>
</dbReference>
<dbReference type="HOGENOM" id="CLU_015903_2_0_12"/>
<dbReference type="RefSeq" id="WP_002682689.1">
    <property type="nucleotide sequence ID" value="NZ_CM001795.1"/>
</dbReference>
<dbReference type="GO" id="GO:0000932">
    <property type="term" value="C:P-body"/>
    <property type="evidence" value="ECO:0007669"/>
    <property type="project" value="TreeGrafter"/>
</dbReference>
<dbReference type="InterPro" id="IPR036388">
    <property type="entry name" value="WH-like_DNA-bd_sf"/>
</dbReference>
<dbReference type="Gene3D" id="1.10.10.10">
    <property type="entry name" value="Winged helix-like DNA-binding domain superfamily/Winged helix DNA-binding domain"/>
    <property type="match status" value="1"/>
</dbReference>
<evidence type="ECO:0000313" key="2">
    <source>
        <dbReference type="EMBL" id="EMB35970.1"/>
    </source>
</evidence>
<dbReference type="SMART" id="SM00955">
    <property type="entry name" value="RNB"/>
    <property type="match status" value="1"/>
</dbReference>
<dbReference type="GO" id="GO:0006402">
    <property type="term" value="P:mRNA catabolic process"/>
    <property type="evidence" value="ECO:0007669"/>
    <property type="project" value="TreeGrafter"/>
</dbReference>
<dbReference type="SUPFAM" id="SSF50249">
    <property type="entry name" value="Nucleic acid-binding proteins"/>
    <property type="match status" value="2"/>
</dbReference>
<name>A0A0E2E7Y3_TREDN</name>
<proteinExistence type="predicted"/>
<comment type="caution">
    <text evidence="2">The sequence shown here is derived from an EMBL/GenBank/DDBJ whole genome shotgun (WGS) entry which is preliminary data.</text>
</comment>
<dbReference type="GO" id="GO:0003723">
    <property type="term" value="F:RNA binding"/>
    <property type="evidence" value="ECO:0007669"/>
    <property type="project" value="InterPro"/>
</dbReference>
<dbReference type="InterPro" id="IPR056404">
    <property type="entry name" value="HTH_RNase_II"/>
</dbReference>
<dbReference type="AlphaFoldDB" id="A0A0E2E7Y3"/>
<gene>
    <name evidence="2" type="ORF">HMPREF9726_00162</name>
</gene>
<dbReference type="Pfam" id="PF23161">
    <property type="entry name" value="HTH_RNase_II"/>
    <property type="match status" value="1"/>
</dbReference>
<dbReference type="PANTHER" id="PTHR23355">
    <property type="entry name" value="RIBONUCLEASE"/>
    <property type="match status" value="1"/>
</dbReference>
<protein>
    <recommendedName>
        <fullName evidence="1">RNB domain-containing protein</fullName>
    </recommendedName>
</protein>
<dbReference type="PANTHER" id="PTHR23355:SF42">
    <property type="entry name" value="RIBONUCLEASE II, CHLOROPLASTIC_MITOCHONDRIAL"/>
    <property type="match status" value="1"/>
</dbReference>
<organism evidence="2">
    <name type="scientific">Treponema denticola H-22</name>
    <dbReference type="NCBI Taxonomy" id="999432"/>
    <lineage>
        <taxon>Bacteria</taxon>
        <taxon>Pseudomonadati</taxon>
        <taxon>Spirochaetota</taxon>
        <taxon>Spirochaetia</taxon>
        <taxon>Spirochaetales</taxon>
        <taxon>Treponemataceae</taxon>
        <taxon>Treponema</taxon>
    </lineage>
</organism>
<dbReference type="EMBL" id="AGDV01000001">
    <property type="protein sequence ID" value="EMB35970.1"/>
    <property type="molecule type" value="Genomic_DNA"/>
</dbReference>
<sequence>MNTNAIVLYKNRPALIKGQADGKFEIETETGIKKVREKDFSVLAPSNSSSLKNILTAACPEPDFNEAADFFEEGTALFSEISELVWENLKPEQMWAAWLLVSASPLFIAESPDLPIKIRTKEEAESIAAAALKKETEKQAEEQERKEFISSLSKFIKEKKEENFDLKKYSHFLQEIEALALEKTDKSKLLNEAHLKETPESAHKILISTGYWKIEKNPYPTRFKHPLNSPKLELPPIEHNKKYEDLTHLTSYAIDNEGSTDPDDAVCFDGENLWIHIANPADIITPDSKSDMDARKRGATLYIPEGVSRMLGESAVDAFALGLHDDSYALSFKLKLNDSAEILDVDILRTKIKVSCISFEKADEEKTSANLKPLFEIAEKNRKKREAAGAISIDMPEVQIKVETEDDNQKVFISPYNFTESFLMIKEMMLLAGEAAARFAFKNNIPFQYVSQEAPELPKKLPEGLAGEYRKRKAMRPRNVGTIPAMHSALGIAMYSQITSPLRRYGDLVAHQQLLKFIDGKEVMKTDDLLMRIAAGDIAGKNCSYAERASRQHWTLIYLLQNPDWQGEAVILETIKNTARISIPSIGYETEMRLKKELSINERINVKAEDIDIPNLTVRFVQV</sequence>
<dbReference type="PATRIC" id="fig|999432.5.peg.166"/>